<dbReference type="PRINTS" id="PR00039">
    <property type="entry name" value="HTHLYSR"/>
</dbReference>
<evidence type="ECO:0000256" key="1">
    <source>
        <dbReference type="ARBA" id="ARBA00009437"/>
    </source>
</evidence>
<dbReference type="InterPro" id="IPR050950">
    <property type="entry name" value="HTH-type_LysR_regulators"/>
</dbReference>
<evidence type="ECO:0000256" key="4">
    <source>
        <dbReference type="ARBA" id="ARBA00023163"/>
    </source>
</evidence>
<dbReference type="SUPFAM" id="SSF53850">
    <property type="entry name" value="Periplasmic binding protein-like II"/>
    <property type="match status" value="1"/>
</dbReference>
<name>A0A1G8MX13_9BACI</name>
<dbReference type="GO" id="GO:0005829">
    <property type="term" value="C:cytosol"/>
    <property type="evidence" value="ECO:0007669"/>
    <property type="project" value="TreeGrafter"/>
</dbReference>
<dbReference type="PROSITE" id="PS50931">
    <property type="entry name" value="HTH_LYSR"/>
    <property type="match status" value="1"/>
</dbReference>
<dbReference type="CDD" id="cd05466">
    <property type="entry name" value="PBP2_LTTR_substrate"/>
    <property type="match status" value="1"/>
</dbReference>
<dbReference type="GO" id="GO:0003700">
    <property type="term" value="F:DNA-binding transcription factor activity"/>
    <property type="evidence" value="ECO:0007669"/>
    <property type="project" value="InterPro"/>
</dbReference>
<dbReference type="Gene3D" id="3.40.190.290">
    <property type="match status" value="1"/>
</dbReference>
<evidence type="ECO:0000313" key="7">
    <source>
        <dbReference type="Proteomes" id="UP000198853"/>
    </source>
</evidence>
<proteinExistence type="inferred from homology"/>
<sequence length="294" mass="33301">MEIRRLRYFKTIADEGQITRAAKKLHIAQPPLSQQLKLLEEELNVTLFERNGRSLILTESGETLYRKTSDILNGIEDTIAEVQAVDSGVKGVLKIGANKSCFAYLLQQITHIRERFPGVQFKIREGDTYTLTKEIYEREIELAIVRLPANDTEFSSVLIPPEPYMFVISDQWEGFCDKDSVYMKDLDGIPLLLLHRLSGKGQFEIVTDEFQRLGFNPNIVVECPDAAMLLSLTAAGTGGTIVPKSTLEAFSQENLRVFHLKDFKVQAEAALLWGKDRFLSKPAREVIANMEELY</sequence>
<dbReference type="FunFam" id="1.10.10.10:FF:000001">
    <property type="entry name" value="LysR family transcriptional regulator"/>
    <property type="match status" value="1"/>
</dbReference>
<keyword evidence="4" id="KW-0804">Transcription</keyword>
<accession>A0A1G8MX13</accession>
<evidence type="ECO:0000259" key="5">
    <source>
        <dbReference type="PROSITE" id="PS50931"/>
    </source>
</evidence>
<evidence type="ECO:0000313" key="6">
    <source>
        <dbReference type="EMBL" id="SDI72589.1"/>
    </source>
</evidence>
<keyword evidence="2" id="KW-0805">Transcription regulation</keyword>
<feature type="domain" description="HTH lysR-type" evidence="5">
    <location>
        <begin position="1"/>
        <end position="58"/>
    </location>
</feature>
<dbReference type="PANTHER" id="PTHR30419:SF28">
    <property type="entry name" value="HTH-TYPE TRANSCRIPTIONAL REGULATOR BSDA"/>
    <property type="match status" value="1"/>
</dbReference>
<dbReference type="Proteomes" id="UP000198853">
    <property type="component" value="Unassembled WGS sequence"/>
</dbReference>
<keyword evidence="3 6" id="KW-0238">DNA-binding</keyword>
<dbReference type="GO" id="GO:0003677">
    <property type="term" value="F:DNA binding"/>
    <property type="evidence" value="ECO:0007669"/>
    <property type="project" value="UniProtKB-KW"/>
</dbReference>
<dbReference type="InterPro" id="IPR036388">
    <property type="entry name" value="WH-like_DNA-bd_sf"/>
</dbReference>
<dbReference type="Pfam" id="PF03466">
    <property type="entry name" value="LysR_substrate"/>
    <property type="match status" value="1"/>
</dbReference>
<dbReference type="OrthoDB" id="9803735at2"/>
<dbReference type="InterPro" id="IPR005119">
    <property type="entry name" value="LysR_subst-bd"/>
</dbReference>
<dbReference type="RefSeq" id="WP_090397644.1">
    <property type="nucleotide sequence ID" value="NZ_FNEN01000005.1"/>
</dbReference>
<dbReference type="AlphaFoldDB" id="A0A1G8MX13"/>
<dbReference type="Pfam" id="PF00126">
    <property type="entry name" value="HTH_1"/>
    <property type="match status" value="1"/>
</dbReference>
<evidence type="ECO:0000256" key="2">
    <source>
        <dbReference type="ARBA" id="ARBA00023015"/>
    </source>
</evidence>
<dbReference type="Gene3D" id="1.10.10.10">
    <property type="entry name" value="Winged helix-like DNA-binding domain superfamily/Winged helix DNA-binding domain"/>
    <property type="match status" value="1"/>
</dbReference>
<dbReference type="InterPro" id="IPR000847">
    <property type="entry name" value="LysR_HTH_N"/>
</dbReference>
<dbReference type="SUPFAM" id="SSF46785">
    <property type="entry name" value="Winged helix' DNA-binding domain"/>
    <property type="match status" value="1"/>
</dbReference>
<dbReference type="EMBL" id="FNEN01000005">
    <property type="protein sequence ID" value="SDI72589.1"/>
    <property type="molecule type" value="Genomic_DNA"/>
</dbReference>
<gene>
    <name evidence="6" type="ORF">SAMN04488123_10584</name>
</gene>
<keyword evidence="7" id="KW-1185">Reference proteome</keyword>
<reference evidence="6 7" key="1">
    <citation type="submission" date="2016-10" db="EMBL/GenBank/DDBJ databases">
        <authorList>
            <person name="de Groot N.N."/>
        </authorList>
    </citation>
    <scope>NUCLEOTIDE SEQUENCE [LARGE SCALE GENOMIC DNA]</scope>
    <source>
        <strain evidence="6 7">DSM 21771</strain>
    </source>
</reference>
<organism evidence="6 7">
    <name type="scientific">Natribacillus halophilus</name>
    <dbReference type="NCBI Taxonomy" id="549003"/>
    <lineage>
        <taxon>Bacteria</taxon>
        <taxon>Bacillati</taxon>
        <taxon>Bacillota</taxon>
        <taxon>Bacilli</taxon>
        <taxon>Bacillales</taxon>
        <taxon>Bacillaceae</taxon>
        <taxon>Natribacillus</taxon>
    </lineage>
</organism>
<dbReference type="PANTHER" id="PTHR30419">
    <property type="entry name" value="HTH-TYPE TRANSCRIPTIONAL REGULATOR YBHD"/>
    <property type="match status" value="1"/>
</dbReference>
<dbReference type="InterPro" id="IPR036390">
    <property type="entry name" value="WH_DNA-bd_sf"/>
</dbReference>
<protein>
    <submittedName>
        <fullName evidence="6">DNA-binding transcriptional regulator, LysR family</fullName>
    </submittedName>
</protein>
<evidence type="ECO:0000256" key="3">
    <source>
        <dbReference type="ARBA" id="ARBA00023125"/>
    </source>
</evidence>
<comment type="similarity">
    <text evidence="1">Belongs to the LysR transcriptional regulatory family.</text>
</comment>